<dbReference type="AlphaFoldDB" id="A0A1S6HVJ4"/>
<reference evidence="1 2" key="1">
    <citation type="submission" date="2016-03" db="EMBL/GenBank/DDBJ databases">
        <title>Complete genome sequence of Shewanella psychrophila WP2, a deep sea bacterium isolated from west Pacific sediment.</title>
        <authorList>
            <person name="Xu G."/>
            <person name="Jian H."/>
        </authorList>
    </citation>
    <scope>NUCLEOTIDE SEQUENCE [LARGE SCALE GENOMIC DNA]</scope>
    <source>
        <strain evidence="1 2">WP2</strain>
    </source>
</reference>
<dbReference type="STRING" id="225848.Sps_04488"/>
<gene>
    <name evidence="1" type="ORF">Sps_04488</name>
</gene>
<dbReference type="Gene3D" id="3.20.20.140">
    <property type="entry name" value="Metal-dependent hydrolases"/>
    <property type="match status" value="1"/>
</dbReference>
<dbReference type="KEGG" id="spsw:Sps_04488"/>
<dbReference type="EMBL" id="CP014782">
    <property type="protein sequence ID" value="AQS39573.1"/>
    <property type="molecule type" value="Genomic_DNA"/>
</dbReference>
<name>A0A1S6HVJ4_9GAMM</name>
<accession>A0A1S6HVJ4</accession>
<dbReference type="GO" id="GO:0016810">
    <property type="term" value="F:hydrolase activity, acting on carbon-nitrogen (but not peptide) bonds"/>
    <property type="evidence" value="ECO:0007669"/>
    <property type="project" value="InterPro"/>
</dbReference>
<organism evidence="1 2">
    <name type="scientific">Shewanella psychrophila</name>
    <dbReference type="NCBI Taxonomy" id="225848"/>
    <lineage>
        <taxon>Bacteria</taxon>
        <taxon>Pseudomonadati</taxon>
        <taxon>Pseudomonadota</taxon>
        <taxon>Gammaproteobacteria</taxon>
        <taxon>Alteromonadales</taxon>
        <taxon>Shewanellaceae</taxon>
        <taxon>Shewanella</taxon>
    </lineage>
</organism>
<evidence type="ECO:0000313" key="2">
    <source>
        <dbReference type="Proteomes" id="UP000189545"/>
    </source>
</evidence>
<protein>
    <recommendedName>
        <fullName evidence="3">Amidohydrolase family protein</fullName>
    </recommendedName>
</protein>
<dbReference type="InterPro" id="IPR011059">
    <property type="entry name" value="Metal-dep_hydrolase_composite"/>
</dbReference>
<evidence type="ECO:0000313" key="1">
    <source>
        <dbReference type="EMBL" id="AQS39573.1"/>
    </source>
</evidence>
<dbReference type="RefSeq" id="WP_335695439.1">
    <property type="nucleotide sequence ID" value="NZ_CP014782.1"/>
</dbReference>
<keyword evidence="2" id="KW-1185">Reference proteome</keyword>
<proteinExistence type="predicted"/>
<dbReference type="Gene3D" id="2.30.40.10">
    <property type="entry name" value="Urease, subunit C, domain 1"/>
    <property type="match status" value="1"/>
</dbReference>
<evidence type="ECO:0008006" key="3">
    <source>
        <dbReference type="Google" id="ProtNLM"/>
    </source>
</evidence>
<sequence length="114" mass="12595">MAASFTVIYAGELLIVPDNKPLKEQTLVIAEDGKISQVKKGYLDLKSFGSGVDYIELKNCFVMPGMMDMHVHLQGELWSKNDTEKLRMSDADVAIRSAHFGKLTLLAAFTQCGI</sequence>
<dbReference type="SUPFAM" id="SSF51338">
    <property type="entry name" value="Composite domain of metallo-dependent hydrolases"/>
    <property type="match status" value="1"/>
</dbReference>
<dbReference type="Proteomes" id="UP000189545">
    <property type="component" value="Chromosome"/>
</dbReference>